<dbReference type="RefSeq" id="WP_346036728.1">
    <property type="nucleotide sequence ID" value="NZ_BAAALY010000016.1"/>
</dbReference>
<comment type="caution">
    <text evidence="2">The sequence shown here is derived from an EMBL/GenBank/DDBJ whole genome shotgun (WGS) entry which is preliminary data.</text>
</comment>
<dbReference type="EMBL" id="BAAALY010000016">
    <property type="protein sequence ID" value="GAA1554615.1"/>
    <property type="molecule type" value="Genomic_DNA"/>
</dbReference>
<dbReference type="InterPro" id="IPR013429">
    <property type="entry name" value="Regulatory_FmdB_Zinc_ribbon"/>
</dbReference>
<sequence>MNQDSYVGKDFEKSDPVPTYVYQCATCGDTEQDFPMSRKPESVACPDCQGTADYAFTSPHLGAGSGTAFGSFDATTKTAEPT</sequence>
<evidence type="ECO:0000259" key="1">
    <source>
        <dbReference type="SMART" id="SM00834"/>
    </source>
</evidence>
<feature type="domain" description="Putative regulatory protein FmdB zinc ribbon" evidence="1">
    <location>
        <begin position="18"/>
        <end position="57"/>
    </location>
</feature>
<dbReference type="NCBIfam" id="TIGR02605">
    <property type="entry name" value="CxxC_CxxC_SSSS"/>
    <property type="match status" value="1"/>
</dbReference>
<accession>A0ABP4N732</accession>
<proteinExistence type="predicted"/>
<evidence type="ECO:0000313" key="2">
    <source>
        <dbReference type="EMBL" id="GAA1554615.1"/>
    </source>
</evidence>
<protein>
    <recommendedName>
        <fullName evidence="1">Putative regulatory protein FmdB zinc ribbon domain-containing protein</fullName>
    </recommendedName>
</protein>
<dbReference type="Proteomes" id="UP001501791">
    <property type="component" value="Unassembled WGS sequence"/>
</dbReference>
<reference evidence="3" key="1">
    <citation type="journal article" date="2019" name="Int. J. Syst. Evol. Microbiol.">
        <title>The Global Catalogue of Microorganisms (GCM) 10K type strain sequencing project: providing services to taxonomists for standard genome sequencing and annotation.</title>
        <authorList>
            <consortium name="The Broad Institute Genomics Platform"/>
            <consortium name="The Broad Institute Genome Sequencing Center for Infectious Disease"/>
            <person name="Wu L."/>
            <person name="Ma J."/>
        </authorList>
    </citation>
    <scope>NUCLEOTIDE SEQUENCE [LARGE SCALE GENOMIC DNA]</scope>
    <source>
        <strain evidence="3">JCM 13319</strain>
    </source>
</reference>
<organism evidence="2 3">
    <name type="scientific">Brevibacterium picturae</name>
    <dbReference type="NCBI Taxonomy" id="260553"/>
    <lineage>
        <taxon>Bacteria</taxon>
        <taxon>Bacillati</taxon>
        <taxon>Actinomycetota</taxon>
        <taxon>Actinomycetes</taxon>
        <taxon>Micrococcales</taxon>
        <taxon>Brevibacteriaceae</taxon>
        <taxon>Brevibacterium</taxon>
    </lineage>
</organism>
<gene>
    <name evidence="2" type="ORF">GCM10009691_31120</name>
</gene>
<evidence type="ECO:0000313" key="3">
    <source>
        <dbReference type="Proteomes" id="UP001501791"/>
    </source>
</evidence>
<keyword evidence="3" id="KW-1185">Reference proteome</keyword>
<dbReference type="SMART" id="SM00834">
    <property type="entry name" value="CxxC_CXXC_SSSS"/>
    <property type="match status" value="1"/>
</dbReference>
<name>A0ABP4N732_9MICO</name>